<feature type="transmembrane region" description="Helical" evidence="8">
    <location>
        <begin position="678"/>
        <end position="698"/>
    </location>
</feature>
<reference evidence="10" key="1">
    <citation type="journal article" date="2020" name="J Insects Food Feed">
        <title>The yellow mealworm (Tenebrio molitor) genome: a resource for the emerging insects as food and feed industry.</title>
        <authorList>
            <person name="Eriksson T."/>
            <person name="Andere A."/>
            <person name="Kelstrup H."/>
            <person name="Emery V."/>
            <person name="Picard C."/>
        </authorList>
    </citation>
    <scope>NUCLEOTIDE SEQUENCE</scope>
    <source>
        <strain evidence="10">Stoneville</strain>
        <tissue evidence="10">Whole head</tissue>
    </source>
</reference>
<comment type="subcellular location">
    <subcellularLocation>
        <location evidence="1">Membrane</location>
        <topology evidence="1">Multi-pass membrane protein</topology>
    </subcellularLocation>
</comment>
<dbReference type="NCBIfam" id="TIGR00879">
    <property type="entry name" value="SP"/>
    <property type="match status" value="1"/>
</dbReference>
<feature type="region of interest" description="Disordered" evidence="7">
    <location>
        <begin position="294"/>
        <end position="344"/>
    </location>
</feature>
<feature type="domain" description="Major facilitator superfamily (MFS) profile" evidence="9">
    <location>
        <begin position="1"/>
        <end position="181"/>
    </location>
</feature>
<dbReference type="GO" id="GO:0016020">
    <property type="term" value="C:membrane"/>
    <property type="evidence" value="ECO:0007669"/>
    <property type="project" value="UniProtKB-SubCell"/>
</dbReference>
<evidence type="ECO:0000256" key="1">
    <source>
        <dbReference type="ARBA" id="ARBA00004141"/>
    </source>
</evidence>
<dbReference type="InterPro" id="IPR020846">
    <property type="entry name" value="MFS_dom"/>
</dbReference>
<feature type="transmembrane region" description="Helical" evidence="8">
    <location>
        <begin position="431"/>
        <end position="453"/>
    </location>
</feature>
<feature type="transmembrane region" description="Helical" evidence="8">
    <location>
        <begin position="554"/>
        <end position="575"/>
    </location>
</feature>
<feature type="transmembrane region" description="Helical" evidence="8">
    <location>
        <begin position="465"/>
        <end position="485"/>
    </location>
</feature>
<dbReference type="PROSITE" id="PS00217">
    <property type="entry name" value="SUGAR_TRANSPORT_2"/>
    <property type="match status" value="1"/>
</dbReference>
<feature type="transmembrane region" description="Helical" evidence="8">
    <location>
        <begin position="799"/>
        <end position="819"/>
    </location>
</feature>
<evidence type="ECO:0000256" key="2">
    <source>
        <dbReference type="ARBA" id="ARBA00022448"/>
    </source>
</evidence>
<evidence type="ECO:0000256" key="5">
    <source>
        <dbReference type="ARBA" id="ARBA00023136"/>
    </source>
</evidence>
<reference evidence="10" key="2">
    <citation type="submission" date="2021-08" db="EMBL/GenBank/DDBJ databases">
        <authorList>
            <person name="Eriksson T."/>
        </authorList>
    </citation>
    <scope>NUCLEOTIDE SEQUENCE</scope>
    <source>
        <strain evidence="10">Stoneville</strain>
        <tissue evidence="10">Whole head</tissue>
    </source>
</reference>
<proteinExistence type="predicted"/>
<feature type="compositionally biased region" description="Basic and acidic residues" evidence="7">
    <location>
        <begin position="309"/>
        <end position="320"/>
    </location>
</feature>
<evidence type="ECO:0000256" key="7">
    <source>
        <dbReference type="SAM" id="MobiDB-lite"/>
    </source>
</evidence>
<evidence type="ECO:0000313" key="11">
    <source>
        <dbReference type="Proteomes" id="UP000719412"/>
    </source>
</evidence>
<dbReference type="PROSITE" id="PS00216">
    <property type="entry name" value="SUGAR_TRANSPORT_1"/>
    <property type="match status" value="1"/>
</dbReference>
<keyword evidence="11" id="KW-1185">Reference proteome</keyword>
<feature type="transmembrane region" description="Helical" evidence="8">
    <location>
        <begin position="379"/>
        <end position="396"/>
    </location>
</feature>
<keyword evidence="4 8" id="KW-1133">Transmembrane helix</keyword>
<dbReference type="PANTHER" id="PTHR23503:SF8">
    <property type="entry name" value="FACILITATED GLUCOSE TRANSPORTER PROTEIN 1"/>
    <property type="match status" value="1"/>
</dbReference>
<feature type="transmembrane region" description="Helical" evidence="8">
    <location>
        <begin position="491"/>
        <end position="512"/>
    </location>
</feature>
<feature type="domain" description="Major facilitator superfamily (MFS) profile" evidence="9">
    <location>
        <begin position="383"/>
        <end position="826"/>
    </location>
</feature>
<dbReference type="FunFam" id="1.20.1250.20:FF:000029">
    <property type="entry name" value="solute carrier family 2, facilitated glucose transporter member 4"/>
    <property type="match status" value="1"/>
</dbReference>
<dbReference type="PROSITE" id="PS50850">
    <property type="entry name" value="MFS"/>
    <property type="match status" value="2"/>
</dbReference>
<accession>A0A8J6L850</accession>
<organism evidence="10 11">
    <name type="scientific">Tenebrio molitor</name>
    <name type="common">Yellow mealworm beetle</name>
    <dbReference type="NCBI Taxonomy" id="7067"/>
    <lineage>
        <taxon>Eukaryota</taxon>
        <taxon>Metazoa</taxon>
        <taxon>Ecdysozoa</taxon>
        <taxon>Arthropoda</taxon>
        <taxon>Hexapoda</taxon>
        <taxon>Insecta</taxon>
        <taxon>Pterygota</taxon>
        <taxon>Neoptera</taxon>
        <taxon>Endopterygota</taxon>
        <taxon>Coleoptera</taxon>
        <taxon>Polyphaga</taxon>
        <taxon>Cucujiformia</taxon>
        <taxon>Tenebrionidae</taxon>
        <taxon>Tenebrio</taxon>
    </lineage>
</organism>
<evidence type="ECO:0000256" key="6">
    <source>
        <dbReference type="ARBA" id="ARBA00023180"/>
    </source>
</evidence>
<feature type="compositionally biased region" description="Polar residues" evidence="7">
    <location>
        <begin position="321"/>
        <end position="337"/>
    </location>
</feature>
<comment type="caution">
    <text evidence="10">The sequence shown here is derived from an EMBL/GenBank/DDBJ whole genome shotgun (WGS) entry which is preliminary data.</text>
</comment>
<dbReference type="InterPro" id="IPR036259">
    <property type="entry name" value="MFS_trans_sf"/>
</dbReference>
<dbReference type="Pfam" id="PF00083">
    <property type="entry name" value="Sugar_tr"/>
    <property type="match status" value="2"/>
</dbReference>
<dbReference type="Gene3D" id="1.20.1250.20">
    <property type="entry name" value="MFS general substrate transporter like domains"/>
    <property type="match status" value="2"/>
</dbReference>
<dbReference type="InterPro" id="IPR003663">
    <property type="entry name" value="Sugar/inositol_transpt"/>
</dbReference>
<dbReference type="AlphaFoldDB" id="A0A8J6L850"/>
<evidence type="ECO:0000259" key="9">
    <source>
        <dbReference type="PROSITE" id="PS50850"/>
    </source>
</evidence>
<keyword evidence="2" id="KW-0813">Transport</keyword>
<dbReference type="EMBL" id="JABDTM020028080">
    <property type="protein sequence ID" value="KAH0809528.1"/>
    <property type="molecule type" value="Genomic_DNA"/>
</dbReference>
<sequence length="843" mass="91380">MTTLQTYAVKIFSTLNAPIDKYYATIFLGVAEVLGCILSACLVHYVGKRVMNFLSLIGCGSCFFSAALYAHSLDVKYLETAARASDAGTWIPTTLLIGAAFFTHSGIRILPWMLIGEVYSNETRATASGLSGGLSYIFGFISNKIFLKMVAFMTLPGTFWFYSGSCFGGAVILYFVLPETEGKTLFEITEHFAGRDKIDNRVQRARTPKSGQVNRGFAADEERATHESKLFSVSVPSGMDRDDDDGVGFVAQSHYLKSPTVAEQQAMALLQIPQRGGRESSISSNVSDLDVPIYSSENLTTSPRRPVHSKKELDNREENTHSQASTTVSAVSKADTTVKSKMGKGGEKMSLQVVENGGDGGKVADSKGTDKTYGFNGKLIFAIIASALGSSFQHGYNTGVINTPQKVLETWISEVIGNRTGIPPSQSSVTLVWSLAVSIFCVGGMIGGVSTGLIADRFGRKGGLLLNNVLVFFATICLGCAKSSSSHEVFILGRFLIGVNSGLNAGLAPMYLSEISPINLRGAVGSVYQLVITISILVAQALGMKYALGTPDHWPILFALTAVPAIFQMVTLPMCPESPKYLLSSKNDEMGAQKALAWLRGSLAVQEEMEQIKAENDANKLLPKVTVRELLTNRALRIPLIICLFVMIAQQLSGINAVIFFSTNIFEQSGLKDDSATFATMGMGAINVLMTLISLVLVERAGRKTLLLIGFGGMAIDTLFLTIVLNFTKTEPKLSYLCIILIFVYIVMFASGPGSIPWFLVAEMFNQSARPTAASLAVCTNWTANFLVGLAFLPIAEAIGPYVFIIFVILNCLFFVFIYKKVPETKNKTIEEISALFRQQSYQ</sequence>
<protein>
    <recommendedName>
        <fullName evidence="9">Major facilitator superfamily (MFS) profile domain-containing protein</fullName>
    </recommendedName>
</protein>
<evidence type="ECO:0000256" key="8">
    <source>
        <dbReference type="SAM" id="Phobius"/>
    </source>
</evidence>
<feature type="transmembrane region" description="Helical" evidence="8">
    <location>
        <begin position="90"/>
        <end position="115"/>
    </location>
</feature>
<dbReference type="SUPFAM" id="SSF103473">
    <property type="entry name" value="MFS general substrate transporter"/>
    <property type="match status" value="2"/>
</dbReference>
<dbReference type="GO" id="GO:0015149">
    <property type="term" value="F:hexose transmembrane transporter activity"/>
    <property type="evidence" value="ECO:0007669"/>
    <property type="project" value="TreeGrafter"/>
</dbReference>
<dbReference type="PRINTS" id="PR00171">
    <property type="entry name" value="SUGRTRNSPORT"/>
</dbReference>
<evidence type="ECO:0000313" key="10">
    <source>
        <dbReference type="EMBL" id="KAH0809528.1"/>
    </source>
</evidence>
<feature type="transmembrane region" description="Helical" evidence="8">
    <location>
        <begin position="50"/>
        <end position="70"/>
    </location>
</feature>
<feature type="transmembrane region" description="Helical" evidence="8">
    <location>
        <begin position="773"/>
        <end position="793"/>
    </location>
</feature>
<feature type="transmembrane region" description="Helical" evidence="8">
    <location>
        <begin position="638"/>
        <end position="666"/>
    </location>
</feature>
<evidence type="ECO:0000256" key="3">
    <source>
        <dbReference type="ARBA" id="ARBA00022692"/>
    </source>
</evidence>
<feature type="transmembrane region" description="Helical" evidence="8">
    <location>
        <begin position="524"/>
        <end position="542"/>
    </location>
</feature>
<keyword evidence="6" id="KW-0325">Glycoprotein</keyword>
<name>A0A8J6L850_TENMO</name>
<gene>
    <name evidence="10" type="ORF">GEV33_013261</name>
</gene>
<dbReference type="InterPro" id="IPR045263">
    <property type="entry name" value="GLUT"/>
</dbReference>
<feature type="transmembrane region" description="Helical" evidence="8">
    <location>
        <begin position="705"/>
        <end position="728"/>
    </location>
</feature>
<dbReference type="PANTHER" id="PTHR23503">
    <property type="entry name" value="SOLUTE CARRIER FAMILY 2"/>
    <property type="match status" value="1"/>
</dbReference>
<feature type="transmembrane region" description="Helical" evidence="8">
    <location>
        <begin position="127"/>
        <end position="147"/>
    </location>
</feature>
<feature type="transmembrane region" description="Helical" evidence="8">
    <location>
        <begin position="159"/>
        <end position="177"/>
    </location>
</feature>
<keyword evidence="5 8" id="KW-0472">Membrane</keyword>
<dbReference type="InterPro" id="IPR005828">
    <property type="entry name" value="MFS_sugar_transport-like"/>
</dbReference>
<feature type="transmembrane region" description="Helical" evidence="8">
    <location>
        <begin position="734"/>
        <end position="761"/>
    </location>
</feature>
<dbReference type="InterPro" id="IPR005829">
    <property type="entry name" value="Sugar_transporter_CS"/>
</dbReference>
<dbReference type="Proteomes" id="UP000719412">
    <property type="component" value="Unassembled WGS sequence"/>
</dbReference>
<keyword evidence="3 8" id="KW-0812">Transmembrane</keyword>
<evidence type="ECO:0000256" key="4">
    <source>
        <dbReference type="ARBA" id="ARBA00022989"/>
    </source>
</evidence>
<feature type="transmembrane region" description="Helical" evidence="8">
    <location>
        <begin position="22"/>
        <end position="43"/>
    </location>
</feature>